<dbReference type="EMBL" id="NBBI01000001">
    <property type="protein sequence ID" value="OWK33284.1"/>
    <property type="molecule type" value="Genomic_DNA"/>
</dbReference>
<keyword evidence="2" id="KW-1185">Reference proteome</keyword>
<dbReference type="RefSeq" id="WP_088365570.1">
    <property type="nucleotide sequence ID" value="NZ_NBBI01000001.1"/>
</dbReference>
<dbReference type="OrthoDB" id="7059145at2"/>
<comment type="caution">
    <text evidence="1">The sequence shown here is derived from an EMBL/GenBank/DDBJ whole genome shotgun (WGS) entry which is preliminary data.</text>
</comment>
<name>A0A245ZU68_9SPHN</name>
<keyword evidence="1" id="KW-0645">Protease</keyword>
<evidence type="ECO:0000313" key="1">
    <source>
        <dbReference type="EMBL" id="OWK33284.1"/>
    </source>
</evidence>
<proteinExistence type="predicted"/>
<accession>A0A245ZU68</accession>
<dbReference type="InterPro" id="IPR029045">
    <property type="entry name" value="ClpP/crotonase-like_dom_sf"/>
</dbReference>
<dbReference type="SUPFAM" id="SSF52096">
    <property type="entry name" value="ClpP/crotonase"/>
    <property type="match status" value="1"/>
</dbReference>
<organism evidence="1 2">
    <name type="scientific">Sphingomonas dokdonensis</name>
    <dbReference type="NCBI Taxonomy" id="344880"/>
    <lineage>
        <taxon>Bacteria</taxon>
        <taxon>Pseudomonadati</taxon>
        <taxon>Pseudomonadota</taxon>
        <taxon>Alphaproteobacteria</taxon>
        <taxon>Sphingomonadales</taxon>
        <taxon>Sphingomonadaceae</taxon>
        <taxon>Sphingomonas</taxon>
    </lineage>
</organism>
<dbReference type="Pfam" id="PF00574">
    <property type="entry name" value="CLP_protease"/>
    <property type="match status" value="1"/>
</dbReference>
<dbReference type="GO" id="GO:0004252">
    <property type="term" value="F:serine-type endopeptidase activity"/>
    <property type="evidence" value="ECO:0007669"/>
    <property type="project" value="UniProtKB-EC"/>
</dbReference>
<evidence type="ECO:0000313" key="2">
    <source>
        <dbReference type="Proteomes" id="UP000197290"/>
    </source>
</evidence>
<dbReference type="InterPro" id="IPR023562">
    <property type="entry name" value="ClpP/TepA"/>
</dbReference>
<sequence length="189" mass="20533">MTNSNATDYPLLANPHIQLHGVVDDAMYNTFNSQLANATGDGPLVVSITTLGGDPEMARAMGDTIRLLREYSGRETLFLGKVAVYSAGATFMSAFPADKRFLTRGSRLMIHERIMNSTVNLSGPLNTLAPVLLAKLNEIQDSIRIQDEGFAALVKGTNVSLDHLKAKAPSNWYIEAEEARDLGLVLDII</sequence>
<dbReference type="AlphaFoldDB" id="A0A245ZU68"/>
<dbReference type="EC" id="3.4.21.92" evidence="1"/>
<gene>
    <name evidence="1" type="primary">clpP_1</name>
    <name evidence="1" type="ORF">SPDO_01600</name>
</gene>
<protein>
    <submittedName>
        <fullName evidence="1">ATP-dependent Clp protease proteolytic subunit</fullName>
        <ecNumber evidence="1">3.4.21.92</ecNumber>
    </submittedName>
</protein>
<dbReference type="GO" id="GO:0006508">
    <property type="term" value="P:proteolysis"/>
    <property type="evidence" value="ECO:0007669"/>
    <property type="project" value="UniProtKB-KW"/>
</dbReference>
<dbReference type="Proteomes" id="UP000197290">
    <property type="component" value="Unassembled WGS sequence"/>
</dbReference>
<keyword evidence="1" id="KW-0378">Hydrolase</keyword>
<dbReference type="Gene3D" id="3.90.226.10">
    <property type="entry name" value="2-enoyl-CoA Hydratase, Chain A, domain 1"/>
    <property type="match status" value="1"/>
</dbReference>
<reference evidence="1 2" key="1">
    <citation type="submission" date="2017-03" db="EMBL/GenBank/DDBJ databases">
        <title>Genome sequence of Sphingomonas dokdonensis DSM 21029.</title>
        <authorList>
            <person name="Poehlein A."/>
            <person name="Wuebbeler J.H."/>
            <person name="Steinbuechel A."/>
            <person name="Daniel R."/>
        </authorList>
    </citation>
    <scope>NUCLEOTIDE SEQUENCE [LARGE SCALE GENOMIC DNA]</scope>
    <source>
        <strain evidence="1 2">DSM 21029</strain>
    </source>
</reference>